<accession>A0A6P8YH62</accession>
<dbReference type="GO" id="GO:0005634">
    <property type="term" value="C:nucleus"/>
    <property type="evidence" value="ECO:0007669"/>
    <property type="project" value="UniProtKB-SubCell"/>
</dbReference>
<keyword evidence="5" id="KW-0508">mRNA splicing</keyword>
<keyword evidence="2" id="KW-0507">mRNA processing</keyword>
<dbReference type="SUPFAM" id="SSF54928">
    <property type="entry name" value="RNA-binding domain, RBD"/>
    <property type="match status" value="2"/>
</dbReference>
<feature type="compositionally biased region" description="Polar residues" evidence="8">
    <location>
        <begin position="889"/>
        <end position="904"/>
    </location>
</feature>
<dbReference type="SMART" id="SM00360">
    <property type="entry name" value="RRM"/>
    <property type="match status" value="2"/>
</dbReference>
<feature type="compositionally biased region" description="Basic and acidic residues" evidence="8">
    <location>
        <begin position="905"/>
        <end position="915"/>
    </location>
</feature>
<feature type="domain" description="RRM" evidence="9">
    <location>
        <begin position="663"/>
        <end position="739"/>
    </location>
</feature>
<evidence type="ECO:0000256" key="4">
    <source>
        <dbReference type="ARBA" id="ARBA00022884"/>
    </source>
</evidence>
<dbReference type="Pfam" id="PF16605">
    <property type="entry name" value="LSM_int_assoc"/>
    <property type="match status" value="1"/>
</dbReference>
<feature type="region of interest" description="Disordered" evidence="8">
    <location>
        <begin position="564"/>
        <end position="660"/>
    </location>
</feature>
<dbReference type="PANTHER" id="PTHR17204:SF25">
    <property type="entry name" value="RRM DOMAIN-CONTAINING PROTEIN"/>
    <property type="match status" value="1"/>
</dbReference>
<proteinExistence type="predicted"/>
<protein>
    <submittedName>
        <fullName evidence="11">Squamous cell carcinoma antigen recognized by T-cells 3-like</fullName>
    </submittedName>
</protein>
<dbReference type="InterPro" id="IPR011990">
    <property type="entry name" value="TPR-like_helical_dom_sf"/>
</dbReference>
<name>A0A6P8YH62_THRPL</name>
<dbReference type="Pfam" id="PF00076">
    <property type="entry name" value="RRM_1"/>
    <property type="match status" value="2"/>
</dbReference>
<dbReference type="GeneID" id="117642310"/>
<dbReference type="InterPro" id="IPR008669">
    <property type="entry name" value="LSM_interact"/>
</dbReference>
<feature type="compositionally biased region" description="Basic and acidic residues" evidence="8">
    <location>
        <begin position="629"/>
        <end position="660"/>
    </location>
</feature>
<keyword evidence="10" id="KW-1185">Reference proteome</keyword>
<dbReference type="InterPro" id="IPR035979">
    <property type="entry name" value="RBD_domain_sf"/>
</dbReference>
<dbReference type="Pfam" id="PF05391">
    <property type="entry name" value="Lsm_interact"/>
    <property type="match status" value="1"/>
</dbReference>
<keyword evidence="4 7" id="KW-0694">RNA-binding</keyword>
<dbReference type="AlphaFoldDB" id="A0A6P8YH62"/>
<evidence type="ECO:0000256" key="8">
    <source>
        <dbReference type="SAM" id="MobiDB-lite"/>
    </source>
</evidence>
<feature type="region of interest" description="Disordered" evidence="8">
    <location>
        <begin position="1"/>
        <end position="62"/>
    </location>
</feature>
<dbReference type="CDD" id="cd12391">
    <property type="entry name" value="RRM1_SART3"/>
    <property type="match status" value="1"/>
</dbReference>
<evidence type="ECO:0000256" key="3">
    <source>
        <dbReference type="ARBA" id="ARBA00022737"/>
    </source>
</evidence>
<feature type="compositionally biased region" description="Basic and acidic residues" evidence="8">
    <location>
        <begin position="835"/>
        <end position="847"/>
    </location>
</feature>
<keyword evidence="3" id="KW-0677">Repeat</keyword>
<keyword evidence="6" id="KW-0539">Nucleus</keyword>
<dbReference type="PROSITE" id="PS50102">
    <property type="entry name" value="RRM"/>
    <property type="match status" value="2"/>
</dbReference>
<sequence>MDVDESNESEVAVIGPVMPATMPVPDDSDSDDSSDDSDDSSDSDAAMEQPEVEDLPEPEPSHYDAHVDRIKRLRQKGDVSLLRQARETMNITFPLSPELWLNWIEDERQTDAPTTPEGRAALVSLFDRAVQDYLSVEVWLEYVSFTIGYMAEPDGSIEKVRTVFERALMAAGLHVPKGALLWESYREFENIVLAGLMTGGDGENPTLADQLKRVANLFKRQLSVPLFNMEKTRAVFEEWLEENKALWTTASGKPESALVEKNNVDLVYKKALDRLHQLQPYEDILVSCEESMKVTHYKEYLKFEQNLGEPVRLLCLFERALSDCPLDAPLWLGYIEFSDSIGDCEKTLQLCQRSVRNCPWFSLLWQQNIRCMEKFSKPHDAIKDVFEEALKSGMQTAEDYRNLWLEYCSYLRRRIEWGSKGEGPLLLELRNTVKTACEHLEQYFGVEGDPACHLLRFLATVEAVHSRKMEEARKAWNDIMYKGHKNAAASWLQYVHLEMAYGDSKHLRKLFPRALQSTRDWPESIVDEWLHFERVEGTLDSYEEALFKCRSRIKQVTAEREKAAELEAENQQGSGSKQTQSKKGDKKQSKGKKGTDNSSTEDRRAVSLKRPAPKDNESKGKFSNLLPKSEPERISPKKPKLDNTDSPDDRGVVTAHDPSKDNRTVFVSNLDYSTSSDQVREVFSSVGTITELRLVKDFKGRSKGFCYVVFSSFDEMNEALKKDREPIDGRPIFVSKCDPDKHTRQHSFKYSTSVEKNKLFVKGLPLSTTKEDLEKMFGQYGKVKDIRLVTYRNGHFKGFAYVDFVDEASAAHALIKIDGMTMADKVVSVAISNPPDRRTSLIPDRNEASTSNIQSLGGGMKDFGARGRGRTQVSLVPRALQVKAEEAKSSNGDSGNANGTSKPKSNSDFRKMFLS</sequence>
<dbReference type="InterPro" id="IPR003107">
    <property type="entry name" value="HAT"/>
</dbReference>
<feature type="compositionally biased region" description="Acidic residues" evidence="8">
    <location>
        <begin position="26"/>
        <end position="42"/>
    </location>
</feature>
<gene>
    <name evidence="11" type="primary">LOC117642310</name>
</gene>
<dbReference type="InterPro" id="IPR034217">
    <property type="entry name" value="SART3_RRM1"/>
</dbReference>
<dbReference type="CDD" id="cd12392">
    <property type="entry name" value="RRM2_SART3"/>
    <property type="match status" value="1"/>
</dbReference>
<feature type="domain" description="RRM" evidence="9">
    <location>
        <begin position="757"/>
        <end position="834"/>
    </location>
</feature>
<dbReference type="Proteomes" id="UP000515158">
    <property type="component" value="Unplaced"/>
</dbReference>
<evidence type="ECO:0000313" key="11">
    <source>
        <dbReference type="RefSeq" id="XP_034236275.1"/>
    </source>
</evidence>
<dbReference type="KEGG" id="tpal:117642310"/>
<dbReference type="Gene3D" id="3.30.70.330">
    <property type="match status" value="2"/>
</dbReference>
<dbReference type="Pfam" id="PF23240">
    <property type="entry name" value="HAT_PRP39_N"/>
    <property type="match status" value="1"/>
</dbReference>
<dbReference type="InterPro" id="IPR000504">
    <property type="entry name" value="RRM_dom"/>
</dbReference>
<comment type="subcellular location">
    <subcellularLocation>
        <location evidence="1">Nucleus</location>
    </subcellularLocation>
</comment>
<dbReference type="InterPro" id="IPR034218">
    <property type="entry name" value="SART3_RRM2"/>
</dbReference>
<dbReference type="RefSeq" id="XP_034236275.1">
    <property type="nucleotide sequence ID" value="XM_034380384.1"/>
</dbReference>
<evidence type="ECO:0000256" key="7">
    <source>
        <dbReference type="PROSITE-ProRule" id="PRU00176"/>
    </source>
</evidence>
<evidence type="ECO:0000313" key="10">
    <source>
        <dbReference type="Proteomes" id="UP000515158"/>
    </source>
</evidence>
<dbReference type="InParanoid" id="A0A6P8YH62"/>
<dbReference type="SMART" id="SM00386">
    <property type="entry name" value="HAT"/>
    <property type="match status" value="9"/>
</dbReference>
<evidence type="ECO:0000256" key="5">
    <source>
        <dbReference type="ARBA" id="ARBA00023187"/>
    </source>
</evidence>
<dbReference type="GO" id="GO:0006397">
    <property type="term" value="P:mRNA processing"/>
    <property type="evidence" value="ECO:0007669"/>
    <property type="project" value="UniProtKB-KW"/>
</dbReference>
<dbReference type="Gene3D" id="1.25.40.10">
    <property type="entry name" value="Tetratricopeptide repeat domain"/>
    <property type="match status" value="2"/>
</dbReference>
<evidence type="ECO:0000259" key="9">
    <source>
        <dbReference type="PROSITE" id="PS50102"/>
    </source>
</evidence>
<dbReference type="SUPFAM" id="SSF48452">
    <property type="entry name" value="TPR-like"/>
    <property type="match status" value="1"/>
</dbReference>
<organism evidence="11">
    <name type="scientific">Thrips palmi</name>
    <name type="common">Melon thrips</name>
    <dbReference type="NCBI Taxonomy" id="161013"/>
    <lineage>
        <taxon>Eukaryota</taxon>
        <taxon>Metazoa</taxon>
        <taxon>Ecdysozoa</taxon>
        <taxon>Arthropoda</taxon>
        <taxon>Hexapoda</taxon>
        <taxon>Insecta</taxon>
        <taxon>Pterygota</taxon>
        <taxon>Neoptera</taxon>
        <taxon>Paraneoptera</taxon>
        <taxon>Thysanoptera</taxon>
        <taxon>Terebrantia</taxon>
        <taxon>Thripoidea</taxon>
        <taxon>Thripidae</taxon>
        <taxon>Thrips</taxon>
    </lineage>
</organism>
<feature type="region of interest" description="Disordered" evidence="8">
    <location>
        <begin position="835"/>
        <end position="915"/>
    </location>
</feature>
<dbReference type="GO" id="GO:0008380">
    <property type="term" value="P:RNA splicing"/>
    <property type="evidence" value="ECO:0007669"/>
    <property type="project" value="UniProtKB-KW"/>
</dbReference>
<evidence type="ECO:0000256" key="2">
    <source>
        <dbReference type="ARBA" id="ARBA00022664"/>
    </source>
</evidence>
<dbReference type="InterPro" id="IPR012677">
    <property type="entry name" value="Nucleotide-bd_a/b_plait_sf"/>
</dbReference>
<feature type="compositionally biased region" description="Low complexity" evidence="8">
    <location>
        <begin position="569"/>
        <end position="581"/>
    </location>
</feature>
<dbReference type="GO" id="GO:0003723">
    <property type="term" value="F:RNA binding"/>
    <property type="evidence" value="ECO:0007669"/>
    <property type="project" value="UniProtKB-UniRule"/>
</dbReference>
<evidence type="ECO:0000256" key="1">
    <source>
        <dbReference type="ARBA" id="ARBA00004123"/>
    </source>
</evidence>
<dbReference type="OrthoDB" id="360390at2759"/>
<dbReference type="PANTHER" id="PTHR17204">
    <property type="entry name" value="PRE-MRNA PROCESSING PROTEIN PRP39-RELATED"/>
    <property type="match status" value="1"/>
</dbReference>
<reference evidence="11" key="1">
    <citation type="submission" date="2025-08" db="UniProtKB">
        <authorList>
            <consortium name="RefSeq"/>
        </authorList>
    </citation>
    <scope>IDENTIFICATION</scope>
    <source>
        <tissue evidence="11">Total insect</tissue>
    </source>
</reference>
<evidence type="ECO:0000256" key="6">
    <source>
        <dbReference type="ARBA" id="ARBA00023242"/>
    </source>
</evidence>